<proteinExistence type="predicted"/>
<dbReference type="Proteomes" id="UP000499080">
    <property type="component" value="Unassembled WGS sequence"/>
</dbReference>
<evidence type="ECO:0000313" key="1">
    <source>
        <dbReference type="EMBL" id="GBN12171.1"/>
    </source>
</evidence>
<dbReference type="EMBL" id="BGPR01005654">
    <property type="protein sequence ID" value="GBN12171.1"/>
    <property type="molecule type" value="Genomic_DNA"/>
</dbReference>
<reference evidence="1 2" key="1">
    <citation type="journal article" date="2019" name="Sci. Rep.">
        <title>Orb-weaving spider Araneus ventricosus genome elucidates the spidroin gene catalogue.</title>
        <authorList>
            <person name="Kono N."/>
            <person name="Nakamura H."/>
            <person name="Ohtoshi R."/>
            <person name="Moran D.A.P."/>
            <person name="Shinohara A."/>
            <person name="Yoshida Y."/>
            <person name="Fujiwara M."/>
            <person name="Mori M."/>
            <person name="Tomita M."/>
            <person name="Arakawa K."/>
        </authorList>
    </citation>
    <scope>NUCLEOTIDE SEQUENCE [LARGE SCALE GENOMIC DNA]</scope>
</reference>
<protein>
    <submittedName>
        <fullName evidence="1">Uncharacterized protein</fullName>
    </submittedName>
</protein>
<name>A0A4Y2LBS9_ARAVE</name>
<comment type="caution">
    <text evidence="1">The sequence shown here is derived from an EMBL/GenBank/DDBJ whole genome shotgun (WGS) entry which is preliminary data.</text>
</comment>
<gene>
    <name evidence="1" type="ORF">AVEN_269039_1</name>
</gene>
<accession>A0A4Y2LBS9</accession>
<keyword evidence="2" id="KW-1185">Reference proteome</keyword>
<sequence length="106" mass="11528">MFDVCGSHIGAVGSNTSAARVFFCRQGIWGVVLWIKQAYRRSVPNTKWTSGRIHCRTCNSPFRNSDLALAIAAPHPLTCDRATPHAPVPGAITAIPLKCDSKIYFG</sequence>
<dbReference type="AlphaFoldDB" id="A0A4Y2LBS9"/>
<organism evidence="1 2">
    <name type="scientific">Araneus ventricosus</name>
    <name type="common">Orbweaver spider</name>
    <name type="synonym">Epeira ventricosa</name>
    <dbReference type="NCBI Taxonomy" id="182803"/>
    <lineage>
        <taxon>Eukaryota</taxon>
        <taxon>Metazoa</taxon>
        <taxon>Ecdysozoa</taxon>
        <taxon>Arthropoda</taxon>
        <taxon>Chelicerata</taxon>
        <taxon>Arachnida</taxon>
        <taxon>Araneae</taxon>
        <taxon>Araneomorphae</taxon>
        <taxon>Entelegynae</taxon>
        <taxon>Araneoidea</taxon>
        <taxon>Araneidae</taxon>
        <taxon>Araneus</taxon>
    </lineage>
</organism>
<evidence type="ECO:0000313" key="2">
    <source>
        <dbReference type="Proteomes" id="UP000499080"/>
    </source>
</evidence>